<keyword evidence="2" id="KW-1185">Reference proteome</keyword>
<evidence type="ECO:0000313" key="2">
    <source>
        <dbReference type="Proteomes" id="UP000276133"/>
    </source>
</evidence>
<name>A0A3M7ST01_BRAPC</name>
<reference evidence="1 2" key="1">
    <citation type="journal article" date="2018" name="Sci. Rep.">
        <title>Genomic signatures of local adaptation to the degree of environmental predictability in rotifers.</title>
        <authorList>
            <person name="Franch-Gras L."/>
            <person name="Hahn C."/>
            <person name="Garcia-Roger E.M."/>
            <person name="Carmona M.J."/>
            <person name="Serra M."/>
            <person name="Gomez A."/>
        </authorList>
    </citation>
    <scope>NUCLEOTIDE SEQUENCE [LARGE SCALE GENOMIC DNA]</scope>
    <source>
        <strain evidence="1">HYR1</strain>
    </source>
</reference>
<dbReference type="Proteomes" id="UP000276133">
    <property type="component" value="Unassembled WGS sequence"/>
</dbReference>
<accession>A0A3M7ST01</accession>
<organism evidence="1 2">
    <name type="scientific">Brachionus plicatilis</name>
    <name type="common">Marine rotifer</name>
    <name type="synonym">Brachionus muelleri</name>
    <dbReference type="NCBI Taxonomy" id="10195"/>
    <lineage>
        <taxon>Eukaryota</taxon>
        <taxon>Metazoa</taxon>
        <taxon>Spiralia</taxon>
        <taxon>Gnathifera</taxon>
        <taxon>Rotifera</taxon>
        <taxon>Eurotatoria</taxon>
        <taxon>Monogononta</taxon>
        <taxon>Pseudotrocha</taxon>
        <taxon>Ploima</taxon>
        <taxon>Brachionidae</taxon>
        <taxon>Brachionus</taxon>
    </lineage>
</organism>
<comment type="caution">
    <text evidence="1">The sequence shown here is derived from an EMBL/GenBank/DDBJ whole genome shotgun (WGS) entry which is preliminary data.</text>
</comment>
<sequence length="102" mass="11690">MIICALIVNYFADKKCQSLSSEGPKHILIPNLLFSEFCRISFLMKFLFQFMVKITERAISKQLALSKNNDKIKETNKTRSVSKTACIITNILKKLNLSNNVF</sequence>
<protein>
    <submittedName>
        <fullName evidence="1">Uncharacterized protein</fullName>
    </submittedName>
</protein>
<gene>
    <name evidence="1" type="ORF">BpHYR1_008274</name>
</gene>
<dbReference type="EMBL" id="REGN01000800">
    <property type="protein sequence ID" value="RNA38944.1"/>
    <property type="molecule type" value="Genomic_DNA"/>
</dbReference>
<evidence type="ECO:0000313" key="1">
    <source>
        <dbReference type="EMBL" id="RNA38944.1"/>
    </source>
</evidence>
<dbReference type="AlphaFoldDB" id="A0A3M7ST01"/>
<proteinExistence type="predicted"/>